<dbReference type="SMART" id="SM00388">
    <property type="entry name" value="HisKA"/>
    <property type="match status" value="1"/>
</dbReference>
<dbReference type="SUPFAM" id="SSF55874">
    <property type="entry name" value="ATPase domain of HSP90 chaperone/DNA topoisomerase II/histidine kinase"/>
    <property type="match status" value="1"/>
</dbReference>
<dbReference type="Proteomes" id="UP000823910">
    <property type="component" value="Unassembled WGS sequence"/>
</dbReference>
<proteinExistence type="predicted"/>
<keyword evidence="8" id="KW-0547">Nucleotide-binding</keyword>
<keyword evidence="9 17" id="KW-0418">Kinase</keyword>
<keyword evidence="7 14" id="KW-0812">Transmembrane</keyword>
<keyword evidence="12" id="KW-0902">Two-component regulatory system</keyword>
<keyword evidence="11 14" id="KW-1133">Transmembrane helix</keyword>
<evidence type="ECO:0000256" key="11">
    <source>
        <dbReference type="ARBA" id="ARBA00022989"/>
    </source>
</evidence>
<dbReference type="Pfam" id="PF02518">
    <property type="entry name" value="HATPase_c"/>
    <property type="match status" value="1"/>
</dbReference>
<name>A0A9D2MXA2_9FIRM</name>
<evidence type="ECO:0000259" key="15">
    <source>
        <dbReference type="PROSITE" id="PS50109"/>
    </source>
</evidence>
<dbReference type="Gene3D" id="6.10.340.10">
    <property type="match status" value="1"/>
</dbReference>
<evidence type="ECO:0000256" key="8">
    <source>
        <dbReference type="ARBA" id="ARBA00022741"/>
    </source>
</evidence>
<dbReference type="Gene3D" id="3.30.565.10">
    <property type="entry name" value="Histidine kinase-like ATPase, C-terminal domain"/>
    <property type="match status" value="1"/>
</dbReference>
<evidence type="ECO:0000256" key="10">
    <source>
        <dbReference type="ARBA" id="ARBA00022840"/>
    </source>
</evidence>
<dbReference type="InterPro" id="IPR003594">
    <property type="entry name" value="HATPase_dom"/>
</dbReference>
<dbReference type="GO" id="GO:0000155">
    <property type="term" value="F:phosphorelay sensor kinase activity"/>
    <property type="evidence" value="ECO:0007669"/>
    <property type="project" value="InterPro"/>
</dbReference>
<dbReference type="InterPro" id="IPR036097">
    <property type="entry name" value="HisK_dim/P_sf"/>
</dbReference>
<protein>
    <recommendedName>
        <fullName evidence="3">histidine kinase</fullName>
        <ecNumber evidence="3">2.7.13.3</ecNumber>
    </recommendedName>
</protein>
<feature type="transmembrane region" description="Helical" evidence="14">
    <location>
        <begin position="181"/>
        <end position="203"/>
    </location>
</feature>
<evidence type="ECO:0000256" key="6">
    <source>
        <dbReference type="ARBA" id="ARBA00022679"/>
    </source>
</evidence>
<evidence type="ECO:0000256" key="9">
    <source>
        <dbReference type="ARBA" id="ARBA00022777"/>
    </source>
</evidence>
<evidence type="ECO:0000256" key="13">
    <source>
        <dbReference type="ARBA" id="ARBA00023136"/>
    </source>
</evidence>
<dbReference type="InterPro" id="IPR003661">
    <property type="entry name" value="HisK_dim/P_dom"/>
</dbReference>
<gene>
    <name evidence="17" type="ORF">H9704_01735</name>
</gene>
<dbReference type="PANTHER" id="PTHR45528:SF1">
    <property type="entry name" value="SENSOR HISTIDINE KINASE CPXA"/>
    <property type="match status" value="1"/>
</dbReference>
<keyword evidence="6" id="KW-0808">Transferase</keyword>
<evidence type="ECO:0000256" key="2">
    <source>
        <dbReference type="ARBA" id="ARBA00004651"/>
    </source>
</evidence>
<dbReference type="Gene3D" id="1.10.287.130">
    <property type="match status" value="1"/>
</dbReference>
<dbReference type="InterPro" id="IPR036890">
    <property type="entry name" value="HATPase_C_sf"/>
</dbReference>
<reference evidence="17" key="1">
    <citation type="journal article" date="2021" name="PeerJ">
        <title>Extensive microbial diversity within the chicken gut microbiome revealed by metagenomics and culture.</title>
        <authorList>
            <person name="Gilroy R."/>
            <person name="Ravi A."/>
            <person name="Getino M."/>
            <person name="Pursley I."/>
            <person name="Horton D.L."/>
            <person name="Alikhan N.F."/>
            <person name="Baker D."/>
            <person name="Gharbi K."/>
            <person name="Hall N."/>
            <person name="Watson M."/>
            <person name="Adriaenssens E.M."/>
            <person name="Foster-Nyarko E."/>
            <person name="Jarju S."/>
            <person name="Secka A."/>
            <person name="Antonio M."/>
            <person name="Oren A."/>
            <person name="Chaudhuri R.R."/>
            <person name="La Ragione R."/>
            <person name="Hildebrand F."/>
            <person name="Pallen M.J."/>
        </authorList>
    </citation>
    <scope>NUCLEOTIDE SEQUENCE</scope>
    <source>
        <strain evidence="17">CHK180-15479</strain>
    </source>
</reference>
<evidence type="ECO:0000313" key="18">
    <source>
        <dbReference type="Proteomes" id="UP000823910"/>
    </source>
</evidence>
<keyword evidence="13 14" id="KW-0472">Membrane</keyword>
<evidence type="ECO:0000256" key="5">
    <source>
        <dbReference type="ARBA" id="ARBA00022553"/>
    </source>
</evidence>
<dbReference type="InterPro" id="IPR050398">
    <property type="entry name" value="HssS/ArlS-like"/>
</dbReference>
<dbReference type="SUPFAM" id="SSF47384">
    <property type="entry name" value="Homodimeric domain of signal transducing histidine kinase"/>
    <property type="match status" value="1"/>
</dbReference>
<dbReference type="Pfam" id="PF00512">
    <property type="entry name" value="HisKA"/>
    <property type="match status" value="1"/>
</dbReference>
<dbReference type="PRINTS" id="PR00344">
    <property type="entry name" value="BCTRLSENSOR"/>
</dbReference>
<keyword evidence="10" id="KW-0067">ATP-binding</keyword>
<dbReference type="SMART" id="SM00304">
    <property type="entry name" value="HAMP"/>
    <property type="match status" value="1"/>
</dbReference>
<organism evidence="17 18">
    <name type="scientific">Candidatus Enterocloster excrementipullorum</name>
    <dbReference type="NCBI Taxonomy" id="2838559"/>
    <lineage>
        <taxon>Bacteria</taxon>
        <taxon>Bacillati</taxon>
        <taxon>Bacillota</taxon>
        <taxon>Clostridia</taxon>
        <taxon>Lachnospirales</taxon>
        <taxon>Lachnospiraceae</taxon>
        <taxon>Enterocloster</taxon>
    </lineage>
</organism>
<evidence type="ECO:0000256" key="14">
    <source>
        <dbReference type="SAM" id="Phobius"/>
    </source>
</evidence>
<evidence type="ECO:0000256" key="7">
    <source>
        <dbReference type="ARBA" id="ARBA00022692"/>
    </source>
</evidence>
<evidence type="ECO:0000256" key="1">
    <source>
        <dbReference type="ARBA" id="ARBA00000085"/>
    </source>
</evidence>
<dbReference type="InterPro" id="IPR004358">
    <property type="entry name" value="Sig_transdc_His_kin-like_C"/>
</dbReference>
<dbReference type="EC" id="2.7.13.3" evidence="3"/>
<dbReference type="PROSITE" id="PS50109">
    <property type="entry name" value="HIS_KIN"/>
    <property type="match status" value="1"/>
</dbReference>
<dbReference type="Pfam" id="PF00672">
    <property type="entry name" value="HAMP"/>
    <property type="match status" value="1"/>
</dbReference>
<dbReference type="GO" id="GO:0005524">
    <property type="term" value="F:ATP binding"/>
    <property type="evidence" value="ECO:0007669"/>
    <property type="project" value="UniProtKB-KW"/>
</dbReference>
<evidence type="ECO:0000256" key="12">
    <source>
        <dbReference type="ARBA" id="ARBA00023012"/>
    </source>
</evidence>
<dbReference type="SMART" id="SM00387">
    <property type="entry name" value="HATPase_c"/>
    <property type="match status" value="1"/>
</dbReference>
<dbReference type="SUPFAM" id="SSF158472">
    <property type="entry name" value="HAMP domain-like"/>
    <property type="match status" value="1"/>
</dbReference>
<dbReference type="PROSITE" id="PS50885">
    <property type="entry name" value="HAMP"/>
    <property type="match status" value="1"/>
</dbReference>
<feature type="transmembrane region" description="Helical" evidence="14">
    <location>
        <begin position="12"/>
        <end position="34"/>
    </location>
</feature>
<comment type="catalytic activity">
    <reaction evidence="1">
        <text>ATP + protein L-histidine = ADP + protein N-phospho-L-histidine.</text>
        <dbReference type="EC" id="2.7.13.3"/>
    </reaction>
</comment>
<dbReference type="CDD" id="cd00075">
    <property type="entry name" value="HATPase"/>
    <property type="match status" value="1"/>
</dbReference>
<reference evidence="17" key="2">
    <citation type="submission" date="2021-04" db="EMBL/GenBank/DDBJ databases">
        <authorList>
            <person name="Gilroy R."/>
        </authorList>
    </citation>
    <scope>NUCLEOTIDE SEQUENCE</scope>
    <source>
        <strain evidence="17">CHK180-15479</strain>
    </source>
</reference>
<dbReference type="GO" id="GO:0005886">
    <property type="term" value="C:plasma membrane"/>
    <property type="evidence" value="ECO:0007669"/>
    <property type="project" value="UniProtKB-SubCell"/>
</dbReference>
<dbReference type="CDD" id="cd00082">
    <property type="entry name" value="HisKA"/>
    <property type="match status" value="1"/>
</dbReference>
<evidence type="ECO:0000256" key="3">
    <source>
        <dbReference type="ARBA" id="ARBA00012438"/>
    </source>
</evidence>
<dbReference type="InterPro" id="IPR003660">
    <property type="entry name" value="HAMP_dom"/>
</dbReference>
<evidence type="ECO:0000259" key="16">
    <source>
        <dbReference type="PROSITE" id="PS50885"/>
    </source>
</evidence>
<feature type="domain" description="Histidine kinase" evidence="15">
    <location>
        <begin position="276"/>
        <end position="495"/>
    </location>
</feature>
<keyword evidence="5" id="KW-0597">Phosphoprotein</keyword>
<sequence>MTIKNKIRLSNILMVLIPISVTALIVFLCMKTSFGSYWHSLETMYQDENGIQSAQSLIYTYQQELWENNWGSRQTADCSAQPIQQTETMYHLEQKLTKMGYHFTVKKNGQALYSNLSDADMEAALKTAGEALHTANSLTASCDNVSVIKNTFHHNAKEFSIIAVNSGQGDQPVESYLRNYIMKYVLLFLLLFILLTVAVNGILSRWVSRSVLIPLGKLRKGTHEIKEGNLDTKLEYEKNDEFGQVCRDFEEMRAYLKESVEQRLENERRRREMINGVSHDLRTPLTSIGGYLDGLIDGIANTPEKQARYFNAIKTRTRDLERLVDSLSEYNRLDSGRMKFHMEPGDLKVFVEQYMEAYAEEAQDNHVAMLLEAESGRYPMEFDGAQMKRVFDNLFTNTIRYRVNPKSQVTVRLNRKDGGTQIRVIFKDDGPGVPEESLERIFETFYRTDEARSHAGRGSGIGLAVVKEIVAGHGGTVHAENDRGLAIIMDFPADTEKGE</sequence>
<dbReference type="InterPro" id="IPR005467">
    <property type="entry name" value="His_kinase_dom"/>
</dbReference>
<comment type="subcellular location">
    <subcellularLocation>
        <location evidence="2">Cell membrane</location>
        <topology evidence="2">Multi-pass membrane protein</topology>
    </subcellularLocation>
</comment>
<evidence type="ECO:0000313" key="17">
    <source>
        <dbReference type="EMBL" id="HJC04870.1"/>
    </source>
</evidence>
<keyword evidence="4" id="KW-1003">Cell membrane</keyword>
<evidence type="ECO:0000256" key="4">
    <source>
        <dbReference type="ARBA" id="ARBA00022475"/>
    </source>
</evidence>
<accession>A0A9D2MXA2</accession>
<comment type="caution">
    <text evidence="17">The sequence shown here is derived from an EMBL/GenBank/DDBJ whole genome shotgun (WGS) entry which is preliminary data.</text>
</comment>
<feature type="domain" description="HAMP" evidence="16">
    <location>
        <begin position="209"/>
        <end position="261"/>
    </location>
</feature>
<dbReference type="AlphaFoldDB" id="A0A9D2MXA2"/>
<dbReference type="EMBL" id="DWWT01000005">
    <property type="protein sequence ID" value="HJC04870.1"/>
    <property type="molecule type" value="Genomic_DNA"/>
</dbReference>
<dbReference type="CDD" id="cd06225">
    <property type="entry name" value="HAMP"/>
    <property type="match status" value="1"/>
</dbReference>
<dbReference type="PANTHER" id="PTHR45528">
    <property type="entry name" value="SENSOR HISTIDINE KINASE CPXA"/>
    <property type="match status" value="1"/>
</dbReference>